<reference evidence="2" key="2">
    <citation type="submission" date="2025-09" db="UniProtKB">
        <authorList>
            <consortium name="Ensembl"/>
        </authorList>
    </citation>
    <scope>IDENTIFICATION</scope>
</reference>
<dbReference type="Proteomes" id="UP000694568">
    <property type="component" value="Unplaced"/>
</dbReference>
<sequence>AAMRVCAVFCAVLLLLSQALSGSHQDRSMIIRNPDIDASWYTGRGIRPVGRFGRKVARRNKALVPLLNSLGKELVLVERVRSKVVLVVQQKTQIGQIV</sequence>
<dbReference type="Ensembl" id="ENSSLUT00000010036.1">
    <property type="protein sequence ID" value="ENSSLUP00000009725.1"/>
    <property type="gene ID" value="ENSSLUG00000004596.1"/>
</dbReference>
<accession>A0A8C9XE48</accession>
<evidence type="ECO:0000256" key="1">
    <source>
        <dbReference type="SAM" id="SignalP"/>
    </source>
</evidence>
<evidence type="ECO:0000313" key="2">
    <source>
        <dbReference type="Ensembl" id="ENSSLUP00000009725.1"/>
    </source>
</evidence>
<organism evidence="2 3">
    <name type="scientific">Sander lucioperca</name>
    <name type="common">Pike-perch</name>
    <name type="synonym">Perca lucioperca</name>
    <dbReference type="NCBI Taxonomy" id="283035"/>
    <lineage>
        <taxon>Eukaryota</taxon>
        <taxon>Metazoa</taxon>
        <taxon>Chordata</taxon>
        <taxon>Craniata</taxon>
        <taxon>Vertebrata</taxon>
        <taxon>Euteleostomi</taxon>
        <taxon>Actinopterygii</taxon>
        <taxon>Neopterygii</taxon>
        <taxon>Teleostei</taxon>
        <taxon>Neoteleostei</taxon>
        <taxon>Acanthomorphata</taxon>
        <taxon>Eupercaria</taxon>
        <taxon>Perciformes</taxon>
        <taxon>Percoidei</taxon>
        <taxon>Percidae</taxon>
        <taxon>Luciopercinae</taxon>
        <taxon>Sander</taxon>
    </lineage>
</organism>
<dbReference type="PANTHER" id="PTHR17206">
    <property type="entry name" value="PROLACTIN-RELEASING PEPTIDE"/>
    <property type="match status" value="1"/>
</dbReference>
<protein>
    <recommendedName>
        <fullName evidence="4">Prolactin releasing hormone</fullName>
    </recommendedName>
</protein>
<name>A0A8C9XE48_SANLU</name>
<dbReference type="InterPro" id="IPR026194">
    <property type="entry name" value="PrRP"/>
</dbReference>
<feature type="chain" id="PRO_5034067726" description="Prolactin releasing hormone" evidence="1">
    <location>
        <begin position="22"/>
        <end position="98"/>
    </location>
</feature>
<dbReference type="GeneTree" id="ENSGT00940000177438"/>
<dbReference type="GO" id="GO:0043434">
    <property type="term" value="P:response to peptide hormone"/>
    <property type="evidence" value="ECO:0007669"/>
    <property type="project" value="TreeGrafter"/>
</dbReference>
<dbReference type="GO" id="GO:0005184">
    <property type="term" value="F:neuropeptide hormone activity"/>
    <property type="evidence" value="ECO:0007669"/>
    <property type="project" value="TreeGrafter"/>
</dbReference>
<dbReference type="AlphaFoldDB" id="A0A8C9XE48"/>
<reference evidence="2" key="1">
    <citation type="submission" date="2025-08" db="UniProtKB">
        <authorList>
            <consortium name="Ensembl"/>
        </authorList>
    </citation>
    <scope>IDENTIFICATION</scope>
</reference>
<dbReference type="GO" id="GO:0031861">
    <property type="term" value="F:prolactin-releasing peptide receptor binding"/>
    <property type="evidence" value="ECO:0007669"/>
    <property type="project" value="TreeGrafter"/>
</dbReference>
<evidence type="ECO:0000313" key="3">
    <source>
        <dbReference type="Proteomes" id="UP000694568"/>
    </source>
</evidence>
<dbReference type="PANTHER" id="PTHR17206:SF1">
    <property type="entry name" value="PROLACTIN-RELEASING PEPTIDE"/>
    <property type="match status" value="1"/>
</dbReference>
<dbReference type="Pfam" id="PF15172">
    <property type="entry name" value="Prolactin_RP"/>
    <property type="match status" value="1"/>
</dbReference>
<dbReference type="GO" id="GO:0007186">
    <property type="term" value="P:G protein-coupled receptor signaling pathway"/>
    <property type="evidence" value="ECO:0007669"/>
    <property type="project" value="TreeGrafter"/>
</dbReference>
<keyword evidence="1" id="KW-0732">Signal</keyword>
<proteinExistence type="predicted"/>
<keyword evidence="3" id="KW-1185">Reference proteome</keyword>
<feature type="signal peptide" evidence="1">
    <location>
        <begin position="1"/>
        <end position="21"/>
    </location>
</feature>
<evidence type="ECO:0008006" key="4">
    <source>
        <dbReference type="Google" id="ProtNLM"/>
    </source>
</evidence>
<dbReference type="GO" id="GO:0007631">
    <property type="term" value="P:feeding behavior"/>
    <property type="evidence" value="ECO:0007669"/>
    <property type="project" value="TreeGrafter"/>
</dbReference>